<dbReference type="SMART" id="SM00597">
    <property type="entry name" value="ZnF_TTF"/>
    <property type="match status" value="1"/>
</dbReference>
<evidence type="ECO:0000313" key="2">
    <source>
        <dbReference type="EMBL" id="CAB3987581.1"/>
    </source>
</evidence>
<dbReference type="Proteomes" id="UP001152795">
    <property type="component" value="Unassembled WGS sequence"/>
</dbReference>
<reference evidence="2" key="1">
    <citation type="submission" date="2020-04" db="EMBL/GenBank/DDBJ databases">
        <authorList>
            <person name="Alioto T."/>
            <person name="Alioto T."/>
            <person name="Gomez Garrido J."/>
        </authorList>
    </citation>
    <scope>NUCLEOTIDE SEQUENCE</scope>
    <source>
        <strain evidence="2">A484AB</strain>
    </source>
</reference>
<feature type="compositionally biased region" description="Acidic residues" evidence="1">
    <location>
        <begin position="190"/>
        <end position="200"/>
    </location>
</feature>
<dbReference type="Pfam" id="PF14291">
    <property type="entry name" value="DUF4371"/>
    <property type="match status" value="1"/>
</dbReference>
<dbReference type="PANTHER" id="PTHR45749:SF21">
    <property type="entry name" value="DUF4371 DOMAIN-CONTAINING PROTEIN"/>
    <property type="match status" value="1"/>
</dbReference>
<keyword evidence="3" id="KW-1185">Reference proteome</keyword>
<feature type="compositionally biased region" description="Low complexity" evidence="1">
    <location>
        <begin position="201"/>
        <end position="212"/>
    </location>
</feature>
<dbReference type="AlphaFoldDB" id="A0A6S7GSR2"/>
<protein>
    <submittedName>
        <fullName evidence="2">Zinc finger MYM-type 1-like</fullName>
    </submittedName>
</protein>
<dbReference type="InterPro" id="IPR006580">
    <property type="entry name" value="Znf_TTF"/>
</dbReference>
<feature type="region of interest" description="Disordered" evidence="1">
    <location>
        <begin position="125"/>
        <end position="232"/>
    </location>
</feature>
<proteinExistence type="predicted"/>
<name>A0A6S7GSR2_PARCT</name>
<sequence>MPPKVNPCKNRYKIRCLECNIEMDFDYKKKHNSKFHQDLIAQRKSIRYCVVGAAKNPFEAAASSKSKADVSAKPTEAFRADIQDAGKSDLCSESSEHESGHESRDLCETVITADQLQDELPELTEITLPGDGKTYSSVLPTGSSSIKRRSHDSDDEYMSQTYSDNSQEKRKKIDDFEDEDVMETSPANPAEEETFDEASDSESSSNQENLNETVRTDEIAPQTDNESQNPFSLSIKTDYELAGMIGEIIELLEEGRTLRESFEDENYCEEFFMSSAKDFASELKKKCCFLFTSTKNAMEHKVEKMPSVSDTQTVHTESCVISNDPAERIGVQLSEQQKQYLISKGPHQPVLEKYPCNVVISKSKQNSFSAQWYEKFPYLQYSLSLDRAFCFACSLFGDGAGTGSAETNWSSDGVNRWDKMKSRGKAKKGKLCGHFTSTSHKLAAERLKHFEQKSKHVDVSISSARKQVLAQEEQERLQNRNVINVLLDCCRYLSRQALAFRGGDNDEDGNFRQLVNLLSRWIPFLRNWVASVRSRQYHTTYTSPQSQNEFINILGHETRKILKEQICSSNVYAVMADTTPDVSHLDQISLIIRHVDEQFQIHERLLKISEINDKTGDGFAAKVISMLKDLQLSTAGIRFQCYDTTASMSGAYNGAQAKLSERLGRTIPYITCLGHKTNLCVEHSCKASLMIEEFFTTLQDLYNFLTRSTSRFGKLKGNIDALQEGLVMKNLSKTRWIGRAESIRAVWVSYEIVIDTLDEVKNCEDSDRDAIKTASNLSDRIKSFEFYLSMLFMKNIMYKTKIVVLEVQEIDKDILASLDVMRQTRDAMIRIREDDLGLDGIVTAAVENCNSFGIDAEYEFSKKHRPRRPPRRIDENADNANVPLFNQHYRQEMFKVVDRLVSDMDDINNYFSNIVLPVTVLLPQKIAKCTEEDAENLCATFPGDLKDPDALRAELEMMGNDIEKSGAKNLRDAAKCLLGRQCFYPNLAKAYQLALTIPVSVASNERSFSKLRLVKSYLRSTMKEDRLDDLMILASANDILDYLDRQSG</sequence>
<dbReference type="OrthoDB" id="10066664at2759"/>
<feature type="compositionally biased region" description="Polar residues" evidence="1">
    <location>
        <begin position="134"/>
        <end position="145"/>
    </location>
</feature>
<dbReference type="Pfam" id="PF05699">
    <property type="entry name" value="Dimer_Tnp_hAT"/>
    <property type="match status" value="1"/>
</dbReference>
<evidence type="ECO:0000313" key="3">
    <source>
        <dbReference type="Proteomes" id="UP001152795"/>
    </source>
</evidence>
<dbReference type="PANTHER" id="PTHR45749">
    <property type="match status" value="1"/>
</dbReference>
<dbReference type="SUPFAM" id="SSF53098">
    <property type="entry name" value="Ribonuclease H-like"/>
    <property type="match status" value="1"/>
</dbReference>
<dbReference type="InterPro" id="IPR025398">
    <property type="entry name" value="DUF4371"/>
</dbReference>
<dbReference type="GO" id="GO:0046983">
    <property type="term" value="F:protein dimerization activity"/>
    <property type="evidence" value="ECO:0007669"/>
    <property type="project" value="InterPro"/>
</dbReference>
<dbReference type="InterPro" id="IPR008906">
    <property type="entry name" value="HATC_C_dom"/>
</dbReference>
<evidence type="ECO:0000256" key="1">
    <source>
        <dbReference type="SAM" id="MobiDB-lite"/>
    </source>
</evidence>
<accession>A0A6S7GSR2</accession>
<gene>
    <name evidence="2" type="ORF">PACLA_8A076821</name>
</gene>
<feature type="compositionally biased region" description="Polar residues" evidence="1">
    <location>
        <begin position="222"/>
        <end position="232"/>
    </location>
</feature>
<dbReference type="InterPro" id="IPR012337">
    <property type="entry name" value="RNaseH-like_sf"/>
</dbReference>
<organism evidence="2 3">
    <name type="scientific">Paramuricea clavata</name>
    <name type="common">Red gorgonian</name>
    <name type="synonym">Violescent sea-whip</name>
    <dbReference type="NCBI Taxonomy" id="317549"/>
    <lineage>
        <taxon>Eukaryota</taxon>
        <taxon>Metazoa</taxon>
        <taxon>Cnidaria</taxon>
        <taxon>Anthozoa</taxon>
        <taxon>Octocorallia</taxon>
        <taxon>Malacalcyonacea</taxon>
        <taxon>Plexauridae</taxon>
        <taxon>Paramuricea</taxon>
    </lineage>
</organism>
<dbReference type="EMBL" id="CACRXK020001198">
    <property type="protein sequence ID" value="CAB3987581.1"/>
    <property type="molecule type" value="Genomic_DNA"/>
</dbReference>
<comment type="caution">
    <text evidence="2">The sequence shown here is derived from an EMBL/GenBank/DDBJ whole genome shotgun (WGS) entry which is preliminary data.</text>
</comment>